<gene>
    <name evidence="5" type="ORF">DGAL_LOCUS502</name>
</gene>
<dbReference type="CDD" id="cd00041">
    <property type="entry name" value="CUB"/>
    <property type="match status" value="1"/>
</dbReference>
<feature type="transmembrane region" description="Helical" evidence="3">
    <location>
        <begin position="994"/>
        <end position="1017"/>
    </location>
</feature>
<dbReference type="Gene3D" id="4.10.400.10">
    <property type="entry name" value="Low-density Lipoprotein Receptor"/>
    <property type="match status" value="1"/>
</dbReference>
<keyword evidence="3" id="KW-0812">Transmembrane</keyword>
<keyword evidence="1 2" id="KW-1015">Disulfide bond</keyword>
<evidence type="ECO:0000313" key="6">
    <source>
        <dbReference type="Proteomes" id="UP000789390"/>
    </source>
</evidence>
<dbReference type="OrthoDB" id="10037824at2759"/>
<dbReference type="InterPro" id="IPR053207">
    <property type="entry name" value="Non-NMDA_GluR_Accessory"/>
</dbReference>
<comment type="caution">
    <text evidence="2">Lacks conserved residue(s) required for the propagation of feature annotation.</text>
</comment>
<evidence type="ECO:0000256" key="3">
    <source>
        <dbReference type="SAM" id="Phobius"/>
    </source>
</evidence>
<reference evidence="5" key="1">
    <citation type="submission" date="2021-11" db="EMBL/GenBank/DDBJ databases">
        <authorList>
            <person name="Schell T."/>
        </authorList>
    </citation>
    <scope>NUCLEOTIDE SEQUENCE</scope>
    <source>
        <strain evidence="5">M5</strain>
    </source>
</reference>
<dbReference type="PANTHER" id="PTHR47537">
    <property type="entry name" value="CUBILIN"/>
    <property type="match status" value="1"/>
</dbReference>
<dbReference type="InterPro" id="IPR023415">
    <property type="entry name" value="LDLR_class-A_CS"/>
</dbReference>
<dbReference type="Pfam" id="PF25090">
    <property type="entry name" value="DUF7805"/>
    <property type="match status" value="1"/>
</dbReference>
<dbReference type="EMBL" id="CAKKLH010000002">
    <property type="protein sequence ID" value="CAH0098424.1"/>
    <property type="molecule type" value="Genomic_DNA"/>
</dbReference>
<dbReference type="Pfam" id="PF00431">
    <property type="entry name" value="CUB"/>
    <property type="match status" value="1"/>
</dbReference>
<dbReference type="InterPro" id="IPR056707">
    <property type="entry name" value="DUF7805"/>
</dbReference>
<sequence length="1062" mass="117363">MANEKRRNKKKKTHRQFTMWLLIDALISCSFLCFWSFSLMPTVSALASSSSSSFLAPSEVNTCDISEFRCPSKDGQGTLCLPMDRWCNGKDECDNRVDEPRSCTICNRTYYARLGSTYRLSLVRPRMSGTTQILPWNCWFNFTALGGHHGDRVLVGMEAFSVGQLHRSENGSLCLGGQVVQRDASSTPADTDVVHGGDQIITGAWCGEGWGQPITTSAGKWLQLMLTISDVVDLSRFRFDLTYRVVRADTGNLSPSTSAVISTTSAAGNNGSGSSSAILWYGDPVPGTLCSRNLHSCDQRTCILQSPNFPGLYPRNVTCYYYIRQAWSPKNQTILLTLVQSEPGQSFSVRTSDAGEKERKMMSGRECRTRVDDTVSIYNGATIESPLLARLCGTGNMPHITGAGGELLVVFRSQPHDAPFNPAPLGASPGFRLTTRVRFVAANQVRQYHPECRISITSSGSNSRRSQRQGIIRSPEATMAPNTSCLYEFTGREDQRVWMTFLSYRLDGGEDGDCLTMTDGQELVSRQCGAAVQPRICPHALVHANSSTAYKPCRWQDGESYLSRSPRFTIRQELATGTAIRPWSFVIRFEFITVDRFSPKEQLIAGQVKETLVHGGGGGTMTGVTESPEASAGDDDDQQLTSQMMTPDCFQLLESSKGNGSVSSPRNPLLYGRGGSRHLRCLYRFQAGKGEHTHLTINPFHSTGCARFNQSGCQACLSVDEVFWGGRVRRRSYHTCRSLSGNNPVVLQSAASSLELIFEVRDMNWAQDDDHFYFVAEYSFSRGIDPLCWDSHQQTGKRGNLRIDPRDRCVRHSIPWHIQAPRGGYIILVFPAGQASITKTIEGCPTNNRLFVYSITDGKTQLYREVCLMAGSLQLAQGGDKTSSQQPLNLYSAGWSERNWMADGLLVVASLQGVPIPDETPLIVTWLSVFKDVTSKSLSFAARQSVHGANASQMVCRTGCPALGACLSSDLWCDDREDCPDGSDEKQCIRLVFWPLYVGLVVILLSLTAGLVAVYLVHRYYQARRYTANGRTYKPRPKEKKAKFSSVTVSLTRHYEKGGPGS</sequence>
<keyword evidence="3" id="KW-0472">Membrane</keyword>
<dbReference type="InterPro" id="IPR035914">
    <property type="entry name" value="Sperma_CUB_dom_sf"/>
</dbReference>
<dbReference type="InterPro" id="IPR036055">
    <property type="entry name" value="LDL_receptor-like_sf"/>
</dbReference>
<dbReference type="SUPFAM" id="SSF49854">
    <property type="entry name" value="Spermadhesin, CUB domain"/>
    <property type="match status" value="2"/>
</dbReference>
<organism evidence="5 6">
    <name type="scientific">Daphnia galeata</name>
    <dbReference type="NCBI Taxonomy" id="27404"/>
    <lineage>
        <taxon>Eukaryota</taxon>
        <taxon>Metazoa</taxon>
        <taxon>Ecdysozoa</taxon>
        <taxon>Arthropoda</taxon>
        <taxon>Crustacea</taxon>
        <taxon>Branchiopoda</taxon>
        <taxon>Diplostraca</taxon>
        <taxon>Cladocera</taxon>
        <taxon>Anomopoda</taxon>
        <taxon>Daphniidae</taxon>
        <taxon>Daphnia</taxon>
    </lineage>
</organism>
<accession>A0A8J2R7G8</accession>
<dbReference type="PRINTS" id="PR00261">
    <property type="entry name" value="LDLRECEPTOR"/>
</dbReference>
<evidence type="ECO:0000256" key="1">
    <source>
        <dbReference type="ARBA" id="ARBA00023157"/>
    </source>
</evidence>
<dbReference type="PROSITE" id="PS01180">
    <property type="entry name" value="CUB"/>
    <property type="match status" value="1"/>
</dbReference>
<dbReference type="InterPro" id="IPR000859">
    <property type="entry name" value="CUB_dom"/>
</dbReference>
<evidence type="ECO:0000313" key="5">
    <source>
        <dbReference type="EMBL" id="CAH0098424.1"/>
    </source>
</evidence>
<dbReference type="CDD" id="cd00112">
    <property type="entry name" value="LDLa"/>
    <property type="match status" value="2"/>
</dbReference>
<dbReference type="SUPFAM" id="SSF57424">
    <property type="entry name" value="LDL receptor-like module"/>
    <property type="match status" value="1"/>
</dbReference>
<dbReference type="SMART" id="SM00042">
    <property type="entry name" value="CUB"/>
    <property type="match status" value="1"/>
</dbReference>
<proteinExistence type="predicted"/>
<dbReference type="Proteomes" id="UP000789390">
    <property type="component" value="Unassembled WGS sequence"/>
</dbReference>
<dbReference type="GO" id="GO:0005886">
    <property type="term" value="C:plasma membrane"/>
    <property type="evidence" value="ECO:0007669"/>
    <property type="project" value="TreeGrafter"/>
</dbReference>
<keyword evidence="6" id="KW-1185">Reference proteome</keyword>
<dbReference type="Gene3D" id="2.60.120.290">
    <property type="entry name" value="Spermadhesin, CUB domain"/>
    <property type="match status" value="1"/>
</dbReference>
<dbReference type="PANTHER" id="PTHR47537:SF3">
    <property type="entry name" value="CUB DOMAIN-CONTAINING PROTEIN"/>
    <property type="match status" value="1"/>
</dbReference>
<dbReference type="PROSITE" id="PS01209">
    <property type="entry name" value="LDLRA_1"/>
    <property type="match status" value="1"/>
</dbReference>
<dbReference type="InterPro" id="IPR002172">
    <property type="entry name" value="LDrepeatLR_classA_rpt"/>
</dbReference>
<feature type="disulfide bond" evidence="2">
    <location>
        <begin position="973"/>
        <end position="988"/>
    </location>
</feature>
<protein>
    <recommendedName>
        <fullName evidence="4">CUB domain-containing protein</fullName>
    </recommendedName>
</protein>
<feature type="domain" description="CUB" evidence="4">
    <location>
        <begin position="290"/>
        <end position="438"/>
    </location>
</feature>
<evidence type="ECO:0000259" key="4">
    <source>
        <dbReference type="PROSITE" id="PS01180"/>
    </source>
</evidence>
<keyword evidence="3" id="KW-1133">Transmembrane helix</keyword>
<name>A0A8J2R7G8_9CRUS</name>
<dbReference type="SMART" id="SM00192">
    <property type="entry name" value="LDLa"/>
    <property type="match status" value="2"/>
</dbReference>
<comment type="caution">
    <text evidence="5">The sequence shown here is derived from an EMBL/GenBank/DDBJ whole genome shotgun (WGS) entry which is preliminary data.</text>
</comment>
<evidence type="ECO:0000256" key="2">
    <source>
        <dbReference type="PROSITE-ProRule" id="PRU00124"/>
    </source>
</evidence>
<dbReference type="AlphaFoldDB" id="A0A8J2R7G8"/>
<dbReference type="PROSITE" id="PS50068">
    <property type="entry name" value="LDLRA_2"/>
    <property type="match status" value="2"/>
</dbReference>